<feature type="binding site" evidence="5">
    <location>
        <position position="157"/>
    </location>
    <ligand>
        <name>Zn(2+)</name>
        <dbReference type="ChEBI" id="CHEBI:29105"/>
        <note>structural</note>
    </ligand>
</feature>
<evidence type="ECO:0000313" key="9">
    <source>
        <dbReference type="EMBL" id="NMD86555.1"/>
    </source>
</evidence>
<evidence type="ECO:0000256" key="5">
    <source>
        <dbReference type="HAMAP-Rule" id="MF_00235"/>
    </source>
</evidence>
<feature type="binding site" evidence="5">
    <location>
        <position position="164"/>
    </location>
    <ligand>
        <name>AMP</name>
        <dbReference type="ChEBI" id="CHEBI:456215"/>
    </ligand>
</feature>
<feature type="binding site" evidence="5">
    <location>
        <position position="137"/>
    </location>
    <ligand>
        <name>Zn(2+)</name>
        <dbReference type="ChEBI" id="CHEBI:29105"/>
        <note>structural</note>
    </ligand>
</feature>
<sequence>MLKQKNLIFIGAPGAGKGTISGILLAKYPFAHISTGDILRDEIKRDTQLGREASVLMKAGKLVPDEVVAGMVRARLAQPDCQKGFILDGFPRTIHQADLLGEALRELNNPLDRVIYFKVDDELLLQRLTARQNCRKCGEIYNKLFMPSKVEGVCDKCGGELFQRPDDSLETAKSRLEVFYKQTQPLIDYYEKQGLLLTVTETDKDKIVAALEQELA</sequence>
<reference evidence="9 12" key="2">
    <citation type="submission" date="2020-04" db="EMBL/GenBank/DDBJ databases">
        <authorList>
            <person name="Hitch T.C.A."/>
            <person name="Wylensek D."/>
            <person name="Clavel T."/>
        </authorList>
    </citation>
    <scope>NUCLEOTIDE SEQUENCE [LARGE SCALE GENOMIC DNA]</scope>
    <source>
        <strain evidence="9 12">COR2-253-APC-1A</strain>
    </source>
</reference>
<dbReference type="FunFam" id="3.40.50.300:FF:000106">
    <property type="entry name" value="Adenylate kinase mitochondrial"/>
    <property type="match status" value="1"/>
</dbReference>
<evidence type="ECO:0000313" key="11">
    <source>
        <dbReference type="Proteomes" id="UP000245959"/>
    </source>
</evidence>
<keyword evidence="4 5" id="KW-0418">Kinase</keyword>
<dbReference type="SUPFAM" id="SSF52540">
    <property type="entry name" value="P-loop containing nucleoside triphosphate hydrolases"/>
    <property type="match status" value="1"/>
</dbReference>
<evidence type="ECO:0000256" key="2">
    <source>
        <dbReference type="ARBA" id="ARBA00022727"/>
    </source>
</evidence>
<dbReference type="HAMAP" id="MF_00235">
    <property type="entry name" value="Adenylate_kinase_Adk"/>
    <property type="match status" value="1"/>
</dbReference>
<dbReference type="GeneID" id="78296420"/>
<dbReference type="GO" id="GO:0005524">
    <property type="term" value="F:ATP binding"/>
    <property type="evidence" value="ECO:0007669"/>
    <property type="project" value="UniProtKB-UniRule"/>
</dbReference>
<dbReference type="InterPro" id="IPR033690">
    <property type="entry name" value="Adenylat_kinase_CS"/>
</dbReference>
<dbReference type="InterPro" id="IPR027417">
    <property type="entry name" value="P-loop_NTPase"/>
</dbReference>
<keyword evidence="3 5" id="KW-0547">Nucleotide-binding</keyword>
<proteinExistence type="inferred from homology"/>
<evidence type="ECO:0000256" key="6">
    <source>
        <dbReference type="RuleBase" id="RU003330"/>
    </source>
</evidence>
<organism evidence="10 11">
    <name type="scientific">Victivallis vadensis</name>
    <dbReference type="NCBI Taxonomy" id="172901"/>
    <lineage>
        <taxon>Bacteria</taxon>
        <taxon>Pseudomonadati</taxon>
        <taxon>Lentisphaerota</taxon>
        <taxon>Lentisphaeria</taxon>
        <taxon>Victivallales</taxon>
        <taxon>Victivallaceae</taxon>
        <taxon>Victivallis</taxon>
    </lineage>
</organism>
<feature type="binding site" evidence="5">
    <location>
        <position position="35"/>
    </location>
    <ligand>
        <name>AMP</name>
        <dbReference type="ChEBI" id="CHEBI:456215"/>
    </ligand>
</feature>
<dbReference type="NCBIfam" id="NF011100">
    <property type="entry name" value="PRK14527.1"/>
    <property type="match status" value="1"/>
</dbReference>
<comment type="pathway">
    <text evidence="5">Purine metabolism; AMP biosynthesis via salvage pathway; AMP from ADP: step 1/1.</text>
</comment>
<feature type="region of interest" description="LID" evidence="5">
    <location>
        <begin position="130"/>
        <end position="167"/>
    </location>
</feature>
<feature type="binding site" evidence="5">
    <location>
        <position position="131"/>
    </location>
    <ligand>
        <name>ATP</name>
        <dbReference type="ChEBI" id="CHEBI:30616"/>
    </ligand>
</feature>
<dbReference type="EMBL" id="QEKH01000027">
    <property type="protein sequence ID" value="PVY38279.1"/>
    <property type="molecule type" value="Genomic_DNA"/>
</dbReference>
<dbReference type="Proteomes" id="UP000576225">
    <property type="component" value="Unassembled WGS sequence"/>
</dbReference>
<dbReference type="AlphaFoldDB" id="A0A2U1APB7"/>
<keyword evidence="11" id="KW-1185">Reference proteome</keyword>
<evidence type="ECO:0000256" key="7">
    <source>
        <dbReference type="RuleBase" id="RU003331"/>
    </source>
</evidence>
<gene>
    <name evidence="5" type="primary">adk</name>
    <name evidence="10" type="ORF">C8D82_12741</name>
    <name evidence="9" type="ORF">HF882_08180</name>
</gene>
<dbReference type="PANTHER" id="PTHR23359">
    <property type="entry name" value="NUCLEOTIDE KINASE"/>
    <property type="match status" value="1"/>
</dbReference>
<dbReference type="NCBIfam" id="TIGR01351">
    <property type="entry name" value="adk"/>
    <property type="match status" value="1"/>
</dbReference>
<keyword evidence="5" id="KW-0963">Cytoplasm</keyword>
<feature type="binding site" evidence="5">
    <location>
        <position position="134"/>
    </location>
    <ligand>
        <name>Zn(2+)</name>
        <dbReference type="ChEBI" id="CHEBI:29105"/>
        <note>structural</note>
    </ligand>
</feature>
<comment type="caution">
    <text evidence="10">The sequence shown here is derived from an EMBL/GenBank/DDBJ whole genome shotgun (WGS) entry which is preliminary data.</text>
</comment>
<feature type="region of interest" description="NMP" evidence="5">
    <location>
        <begin position="34"/>
        <end position="63"/>
    </location>
</feature>
<comment type="function">
    <text evidence="5">Catalyzes the reversible transfer of the terminal phosphate group between ATP and AMP. Plays an important role in cellular energy homeostasis and in adenine nucleotide metabolism.</text>
</comment>
<dbReference type="GO" id="GO:0005737">
    <property type="term" value="C:cytoplasm"/>
    <property type="evidence" value="ECO:0007669"/>
    <property type="project" value="UniProtKB-SubCell"/>
</dbReference>
<feature type="domain" description="Adenylate kinase active site lid" evidence="8">
    <location>
        <begin position="132"/>
        <end position="166"/>
    </location>
</feature>
<comment type="catalytic activity">
    <reaction evidence="5 7">
        <text>AMP + ATP = 2 ADP</text>
        <dbReference type="Rhea" id="RHEA:12973"/>
        <dbReference type="ChEBI" id="CHEBI:30616"/>
        <dbReference type="ChEBI" id="CHEBI:456215"/>
        <dbReference type="ChEBI" id="CHEBI:456216"/>
        <dbReference type="EC" id="2.7.4.3"/>
    </reaction>
</comment>
<keyword evidence="5 7" id="KW-0067">ATP-binding</keyword>
<feature type="binding site" evidence="5">
    <location>
        <begin position="14"/>
        <end position="19"/>
    </location>
    <ligand>
        <name>ATP</name>
        <dbReference type="ChEBI" id="CHEBI:30616"/>
    </ligand>
</feature>
<dbReference type="Pfam" id="PF00406">
    <property type="entry name" value="ADK"/>
    <property type="match status" value="1"/>
</dbReference>
<dbReference type="RefSeq" id="WP_116885136.1">
    <property type="nucleotide sequence ID" value="NZ_CABMMC010000122.1"/>
</dbReference>
<dbReference type="NCBIfam" id="NF001381">
    <property type="entry name" value="PRK00279.1-3"/>
    <property type="match status" value="1"/>
</dbReference>
<evidence type="ECO:0000313" key="10">
    <source>
        <dbReference type="EMBL" id="PVY38279.1"/>
    </source>
</evidence>
<evidence type="ECO:0000313" key="12">
    <source>
        <dbReference type="Proteomes" id="UP000576225"/>
    </source>
</evidence>
<dbReference type="NCBIfam" id="NF001380">
    <property type="entry name" value="PRK00279.1-2"/>
    <property type="match status" value="1"/>
</dbReference>
<dbReference type="PROSITE" id="PS00113">
    <property type="entry name" value="ADENYLATE_KINASE"/>
    <property type="match status" value="1"/>
</dbReference>
<protein>
    <recommendedName>
        <fullName evidence="5 7">Adenylate kinase</fullName>
        <shortName evidence="5">AK</shortName>
        <ecNumber evidence="5 7">2.7.4.3</ecNumber>
    </recommendedName>
    <alternativeName>
        <fullName evidence="5">ATP-AMP transphosphorylase</fullName>
    </alternativeName>
    <alternativeName>
        <fullName evidence="5">ATP:AMP phosphotransferase</fullName>
    </alternativeName>
    <alternativeName>
        <fullName evidence="5">Adenylate monophosphate kinase</fullName>
    </alternativeName>
</protein>
<dbReference type="InterPro" id="IPR007862">
    <property type="entry name" value="Adenylate_kinase_lid-dom"/>
</dbReference>
<dbReference type="CDD" id="cd01428">
    <property type="entry name" value="ADK"/>
    <property type="match status" value="1"/>
</dbReference>
<feature type="binding site" evidence="5">
    <location>
        <position position="96"/>
    </location>
    <ligand>
        <name>AMP</name>
        <dbReference type="ChEBI" id="CHEBI:456215"/>
    </ligand>
</feature>
<dbReference type="InterPro" id="IPR000850">
    <property type="entry name" value="Adenylat/UMP-CMP_kin"/>
</dbReference>
<feature type="binding site" evidence="5">
    <location>
        <position position="203"/>
    </location>
    <ligand>
        <name>ATP</name>
        <dbReference type="ChEBI" id="CHEBI:30616"/>
    </ligand>
</feature>
<name>A0A2U1APB7_9BACT</name>
<dbReference type="EMBL" id="JABAEW010000012">
    <property type="protein sequence ID" value="NMD86555.1"/>
    <property type="molecule type" value="Genomic_DNA"/>
</dbReference>
<feature type="binding site" evidence="5">
    <location>
        <begin position="140"/>
        <end position="141"/>
    </location>
    <ligand>
        <name>ATP</name>
        <dbReference type="ChEBI" id="CHEBI:30616"/>
    </ligand>
</feature>
<dbReference type="Proteomes" id="UP000245959">
    <property type="component" value="Unassembled WGS sequence"/>
</dbReference>
<evidence type="ECO:0000256" key="1">
    <source>
        <dbReference type="ARBA" id="ARBA00022679"/>
    </source>
</evidence>
<evidence type="ECO:0000259" key="8">
    <source>
        <dbReference type="Pfam" id="PF05191"/>
    </source>
</evidence>
<evidence type="ECO:0000256" key="4">
    <source>
        <dbReference type="ARBA" id="ARBA00022777"/>
    </source>
</evidence>
<comment type="similarity">
    <text evidence="5 6">Belongs to the adenylate kinase family.</text>
</comment>
<accession>A0A2U1APB7</accession>
<feature type="binding site" evidence="5">
    <location>
        <begin position="61"/>
        <end position="63"/>
    </location>
    <ligand>
        <name>AMP</name>
        <dbReference type="ChEBI" id="CHEBI:456215"/>
    </ligand>
</feature>
<keyword evidence="5" id="KW-0862">Zinc</keyword>
<keyword evidence="5" id="KW-0479">Metal-binding</keyword>
<comment type="domain">
    <text evidence="5">Consists of three domains, a large central CORE domain and two small peripheral domains, NMPbind and LID, which undergo movements during catalysis. The LID domain closes over the site of phosphoryl transfer upon ATP binding. Assembling and dissambling the active center during each catalytic cycle provides an effective means to prevent ATP hydrolysis. Some bacteria have evolved a zinc-coordinating structure that stabilizes the LID domain.</text>
</comment>
<dbReference type="GO" id="GO:0004017">
    <property type="term" value="F:AMP kinase activity"/>
    <property type="evidence" value="ECO:0007669"/>
    <property type="project" value="UniProtKB-UniRule"/>
</dbReference>
<dbReference type="InterPro" id="IPR006259">
    <property type="entry name" value="Adenyl_kin_sub"/>
</dbReference>
<evidence type="ECO:0000256" key="3">
    <source>
        <dbReference type="ARBA" id="ARBA00022741"/>
    </source>
</evidence>
<comment type="subcellular location">
    <subcellularLocation>
        <location evidence="5 7">Cytoplasm</location>
    </subcellularLocation>
</comment>
<dbReference type="OrthoDB" id="9805030at2"/>
<keyword evidence="1 5" id="KW-0808">Transferase</keyword>
<comment type="subunit">
    <text evidence="5 7">Monomer.</text>
</comment>
<feature type="binding site" evidence="5">
    <location>
        <position position="154"/>
    </location>
    <ligand>
        <name>Zn(2+)</name>
        <dbReference type="ChEBI" id="CHEBI:29105"/>
        <note>structural</note>
    </ligand>
</feature>
<dbReference type="UniPathway" id="UPA00588">
    <property type="reaction ID" value="UER00649"/>
</dbReference>
<dbReference type="Gene3D" id="3.40.50.300">
    <property type="entry name" value="P-loop containing nucleotide triphosphate hydrolases"/>
    <property type="match status" value="1"/>
</dbReference>
<dbReference type="GO" id="GO:0044209">
    <property type="term" value="P:AMP salvage"/>
    <property type="evidence" value="ECO:0007669"/>
    <property type="project" value="UniProtKB-UniRule"/>
</dbReference>
<keyword evidence="2 5" id="KW-0545">Nucleotide biosynthesis</keyword>
<feature type="binding site" evidence="5">
    <location>
        <position position="40"/>
    </location>
    <ligand>
        <name>AMP</name>
        <dbReference type="ChEBI" id="CHEBI:456215"/>
    </ligand>
</feature>
<dbReference type="Pfam" id="PF05191">
    <property type="entry name" value="ADK_lid"/>
    <property type="match status" value="1"/>
</dbReference>
<feature type="binding site" evidence="5">
    <location>
        <begin position="89"/>
        <end position="92"/>
    </location>
    <ligand>
        <name>AMP</name>
        <dbReference type="ChEBI" id="CHEBI:456215"/>
    </ligand>
</feature>
<feature type="binding site" evidence="5">
    <location>
        <position position="175"/>
    </location>
    <ligand>
        <name>AMP</name>
        <dbReference type="ChEBI" id="CHEBI:456215"/>
    </ligand>
</feature>
<dbReference type="GO" id="GO:0008270">
    <property type="term" value="F:zinc ion binding"/>
    <property type="evidence" value="ECO:0007669"/>
    <property type="project" value="UniProtKB-UniRule"/>
</dbReference>
<dbReference type="PRINTS" id="PR00094">
    <property type="entry name" value="ADENYLTKNASE"/>
</dbReference>
<dbReference type="EC" id="2.7.4.3" evidence="5 7"/>
<reference evidence="10 11" key="1">
    <citation type="submission" date="2018-04" db="EMBL/GenBank/DDBJ databases">
        <title>Genomic Encyclopedia of Type Strains, Phase IV (KMG-IV): sequencing the most valuable type-strain genomes for metagenomic binning, comparative biology and taxonomic classification.</title>
        <authorList>
            <person name="Goeker M."/>
        </authorList>
    </citation>
    <scope>NUCLEOTIDE SEQUENCE [LARGE SCALE GENOMIC DNA]</scope>
    <source>
        <strain evidence="10 11">DSM 14823</strain>
    </source>
</reference>